<comment type="catalytic activity">
    <reaction evidence="11">
        <text>[ThiI sulfur-carrier protein]-S-sulfanyl-L-cysteine + a uridine in tRNA + 2 reduced [2Fe-2S]-[ferredoxin] + ATP + H(+) = [ThiI sulfur-carrier protein]-L-cysteine + a 4-thiouridine in tRNA + 2 oxidized [2Fe-2S]-[ferredoxin] + AMP + diphosphate</text>
        <dbReference type="Rhea" id="RHEA:24176"/>
        <dbReference type="Rhea" id="RHEA-COMP:10000"/>
        <dbReference type="Rhea" id="RHEA-COMP:10001"/>
        <dbReference type="Rhea" id="RHEA-COMP:13337"/>
        <dbReference type="Rhea" id="RHEA-COMP:13338"/>
        <dbReference type="Rhea" id="RHEA-COMP:13339"/>
        <dbReference type="Rhea" id="RHEA-COMP:13340"/>
        <dbReference type="ChEBI" id="CHEBI:15378"/>
        <dbReference type="ChEBI" id="CHEBI:29950"/>
        <dbReference type="ChEBI" id="CHEBI:30616"/>
        <dbReference type="ChEBI" id="CHEBI:33019"/>
        <dbReference type="ChEBI" id="CHEBI:33737"/>
        <dbReference type="ChEBI" id="CHEBI:33738"/>
        <dbReference type="ChEBI" id="CHEBI:61963"/>
        <dbReference type="ChEBI" id="CHEBI:65315"/>
        <dbReference type="ChEBI" id="CHEBI:136798"/>
        <dbReference type="ChEBI" id="CHEBI:456215"/>
        <dbReference type="EC" id="2.8.1.4"/>
    </reaction>
</comment>
<dbReference type="InterPro" id="IPR020536">
    <property type="entry name" value="ThiI_AANH"/>
</dbReference>
<dbReference type="Proteomes" id="UP001056834">
    <property type="component" value="Chromosome"/>
</dbReference>
<dbReference type="Pfam" id="PF02568">
    <property type="entry name" value="ThiI"/>
    <property type="match status" value="1"/>
</dbReference>
<evidence type="ECO:0000256" key="5">
    <source>
        <dbReference type="ARBA" id="ARBA00022741"/>
    </source>
</evidence>
<evidence type="ECO:0000256" key="1">
    <source>
        <dbReference type="ARBA" id="ARBA00004496"/>
    </source>
</evidence>
<name>A0ABY4SWZ0_9ENTR</name>
<gene>
    <name evidence="11 14" type="primary">thiI</name>
    <name evidence="14" type="ORF">M9405_01100</name>
</gene>
<dbReference type="InterPro" id="IPR026340">
    <property type="entry name" value="THII_Thiazole_biosynth_dom"/>
</dbReference>
<reference evidence="14" key="1">
    <citation type="submission" date="2022-05" db="EMBL/GenBank/DDBJ databases">
        <title>Impact of host demography and evolutionary history on endosymbiont molecular evolution: a test in carpenter ants (Genus Camponotus) and their Blochmannia endosymbionts.</title>
        <authorList>
            <person name="Manthey J.D."/>
            <person name="Giron J.C."/>
            <person name="Hruska J.P."/>
        </authorList>
    </citation>
    <scope>NUCLEOTIDE SEQUENCE</scope>
    <source>
        <strain evidence="14">C-006</strain>
    </source>
</reference>
<dbReference type="PANTHER" id="PTHR43209">
    <property type="entry name" value="TRNA SULFURTRANSFERASE"/>
    <property type="match status" value="1"/>
</dbReference>
<dbReference type="EC" id="2.8.1.4" evidence="11"/>
<sequence length="486" mass="56626">MKIITKFSPEITIKSRPIRIFFINILITNIKNIFKRNNEPITIIRHWDYLEIKCKNNQRIYNILQNIPGIHHFLLVEEYTYTSLQDIYQKIALNFNNKNIIFAEKTFCIRVKRYGNQNFTSKEAECYLGNKIIQMIKNIKVNLTNPEKIIYIEIKHNKLFIVIKRYEGLNGFPIGTQKELLSLISGGFDSAVSSYMLIRRGCTVNYCFFNLGGSTHIIEVQKIVFYLWNKFSSSHKVKFITIDCAEIIKEIFSKIKHNYMGIILKRMMMRIASVIANHLKVKALITGEAIGQVSSQTLNNITIIDNASTHVIFRPLISYDKEQIINLAKKIGTEIFSKNIPEYCAITSKNASTKINKKYIELEEKNFDFSILARAVSQAKTINVHDIPNDVKNNTFFQKIKTTHILNKNDILLDIRPESDRNKKPLFLNNTKIQHIPFYELINQFSKLDQNKTYLLYCDNGIISRSQAIYLYDKGFINIKIYQPTK</sequence>
<keyword evidence="4 11" id="KW-0808">Transferase</keyword>
<evidence type="ECO:0000256" key="7">
    <source>
        <dbReference type="ARBA" id="ARBA00022884"/>
    </source>
</evidence>
<dbReference type="Pfam" id="PF22025">
    <property type="entry name" value="ThiI_fer"/>
    <property type="match status" value="1"/>
</dbReference>
<evidence type="ECO:0000256" key="3">
    <source>
        <dbReference type="ARBA" id="ARBA00022555"/>
    </source>
</evidence>
<keyword evidence="5 11" id="KW-0547">Nucleotide-binding</keyword>
<dbReference type="InterPro" id="IPR001763">
    <property type="entry name" value="Rhodanese-like_dom"/>
</dbReference>
<dbReference type="Pfam" id="PF02926">
    <property type="entry name" value="THUMP"/>
    <property type="match status" value="1"/>
</dbReference>
<dbReference type="InterPro" id="IPR049962">
    <property type="entry name" value="THUMP_ThiI"/>
</dbReference>
<feature type="binding site" evidence="11">
    <location>
        <position position="265"/>
    </location>
    <ligand>
        <name>ATP</name>
        <dbReference type="ChEBI" id="CHEBI:30616"/>
    </ligand>
</feature>
<dbReference type="CDD" id="cd11716">
    <property type="entry name" value="THUMP_ThiI"/>
    <property type="match status" value="1"/>
</dbReference>
<dbReference type="HAMAP" id="MF_00021">
    <property type="entry name" value="ThiI"/>
    <property type="match status" value="1"/>
</dbReference>
<evidence type="ECO:0000256" key="2">
    <source>
        <dbReference type="ARBA" id="ARBA00022490"/>
    </source>
</evidence>
<protein>
    <recommendedName>
        <fullName evidence="11">tRNA sulfurtransferase</fullName>
        <ecNumber evidence="11">2.8.1.4</ecNumber>
    </recommendedName>
    <alternativeName>
        <fullName evidence="11">Sulfur carrier protein ThiS sulfurtransferase</fullName>
    </alternativeName>
    <alternativeName>
        <fullName evidence="11">Thiamine biosynthesis protein ThiI</fullName>
    </alternativeName>
    <alternativeName>
        <fullName evidence="11">tRNA 4-thiouridine synthase</fullName>
    </alternativeName>
</protein>
<dbReference type="InterPro" id="IPR003720">
    <property type="entry name" value="tRNA_STrfase"/>
</dbReference>
<dbReference type="CDD" id="cd01712">
    <property type="entry name" value="PPase_ThiI"/>
    <property type="match status" value="1"/>
</dbReference>
<evidence type="ECO:0000256" key="8">
    <source>
        <dbReference type="ARBA" id="ARBA00022977"/>
    </source>
</evidence>
<keyword evidence="2 11" id="KW-0963">Cytoplasm</keyword>
<proteinExistence type="inferred from homology"/>
<dbReference type="InterPro" id="IPR054173">
    <property type="entry name" value="ThiI_fer"/>
</dbReference>
<evidence type="ECO:0000256" key="11">
    <source>
        <dbReference type="HAMAP-Rule" id="MF_00021"/>
    </source>
</evidence>
<keyword evidence="15" id="KW-1185">Reference proteome</keyword>
<feature type="domain" description="Rhodanese" evidence="12">
    <location>
        <begin position="434"/>
        <end position="486"/>
    </location>
</feature>
<keyword evidence="3 11" id="KW-0820">tRNA-binding</keyword>
<dbReference type="SUPFAM" id="SSF143437">
    <property type="entry name" value="THUMP domain-like"/>
    <property type="match status" value="1"/>
</dbReference>
<dbReference type="PANTHER" id="PTHR43209:SF1">
    <property type="entry name" value="TRNA SULFURTRANSFERASE"/>
    <property type="match status" value="1"/>
</dbReference>
<keyword evidence="9" id="KW-1015">Disulfide bond</keyword>
<evidence type="ECO:0000256" key="9">
    <source>
        <dbReference type="ARBA" id="ARBA00023157"/>
    </source>
</evidence>
<dbReference type="PROSITE" id="PS51165">
    <property type="entry name" value="THUMP"/>
    <property type="match status" value="1"/>
</dbReference>
<feature type="active site" description="Cysteine persulfide intermediate" evidence="11">
    <location>
        <position position="458"/>
    </location>
</feature>
<keyword evidence="7 11" id="KW-0694">RNA-binding</keyword>
<dbReference type="SMART" id="SM00981">
    <property type="entry name" value="THUMP"/>
    <property type="match status" value="1"/>
</dbReference>
<feature type="binding site" evidence="11">
    <location>
        <position position="287"/>
    </location>
    <ligand>
        <name>ATP</name>
        <dbReference type="ChEBI" id="CHEBI:30616"/>
    </ligand>
</feature>
<comment type="catalytic activity">
    <reaction evidence="11">
        <text>[ThiS sulfur-carrier protein]-C-terminal Gly-Gly-AMP + S-sulfanyl-L-cysteinyl-[cysteine desulfurase] + AH2 = [ThiS sulfur-carrier protein]-C-terminal-Gly-aminoethanethioate + L-cysteinyl-[cysteine desulfurase] + A + AMP + 2 H(+)</text>
        <dbReference type="Rhea" id="RHEA:43340"/>
        <dbReference type="Rhea" id="RHEA-COMP:12157"/>
        <dbReference type="Rhea" id="RHEA-COMP:12158"/>
        <dbReference type="Rhea" id="RHEA-COMP:12910"/>
        <dbReference type="Rhea" id="RHEA-COMP:19908"/>
        <dbReference type="ChEBI" id="CHEBI:13193"/>
        <dbReference type="ChEBI" id="CHEBI:15378"/>
        <dbReference type="ChEBI" id="CHEBI:17499"/>
        <dbReference type="ChEBI" id="CHEBI:29950"/>
        <dbReference type="ChEBI" id="CHEBI:61963"/>
        <dbReference type="ChEBI" id="CHEBI:90618"/>
        <dbReference type="ChEBI" id="CHEBI:232372"/>
        <dbReference type="ChEBI" id="CHEBI:456215"/>
    </reaction>
</comment>
<evidence type="ECO:0000256" key="4">
    <source>
        <dbReference type="ARBA" id="ARBA00022679"/>
    </source>
</evidence>
<dbReference type="NCBIfam" id="TIGR00342">
    <property type="entry name" value="tRNA uracil 4-sulfurtransferase ThiI"/>
    <property type="match status" value="1"/>
</dbReference>
<dbReference type="EMBL" id="CP097762">
    <property type="protein sequence ID" value="URJ25306.1"/>
    <property type="molecule type" value="Genomic_DNA"/>
</dbReference>
<dbReference type="PROSITE" id="PS50206">
    <property type="entry name" value="RHODANESE_3"/>
    <property type="match status" value="1"/>
</dbReference>
<keyword evidence="6 11" id="KW-0067">ATP-binding</keyword>
<dbReference type="InterPro" id="IPR049961">
    <property type="entry name" value="ThiI_N"/>
</dbReference>
<evidence type="ECO:0000313" key="15">
    <source>
        <dbReference type="Proteomes" id="UP001056834"/>
    </source>
</evidence>
<comment type="function">
    <text evidence="11">Catalyzes the ATP-dependent transfer of a sulfur to tRNA to produce 4-thiouridine in position 8 of tRNAs, which functions as a near-UV photosensor. Also catalyzes the transfer of sulfur to the sulfur carrier protein ThiS, forming ThiS-thiocarboxylate. This is a step in the synthesis of thiazole, in the thiamine biosynthesis pathway. The sulfur is donated as persulfide by IscS.</text>
</comment>
<evidence type="ECO:0000313" key="14">
    <source>
        <dbReference type="EMBL" id="URJ25306.1"/>
    </source>
</evidence>
<dbReference type="InterPro" id="IPR014729">
    <property type="entry name" value="Rossmann-like_a/b/a_fold"/>
</dbReference>
<evidence type="ECO:0000259" key="13">
    <source>
        <dbReference type="PROSITE" id="PS51165"/>
    </source>
</evidence>
<dbReference type="NCBIfam" id="TIGR04271">
    <property type="entry name" value="ThiI_C_thiazole"/>
    <property type="match status" value="1"/>
</dbReference>
<keyword evidence="8 11" id="KW-0784">Thiamine biosynthesis</keyword>
<keyword evidence="10" id="KW-0676">Redox-active center</keyword>
<feature type="domain" description="THUMP" evidence="13">
    <location>
        <begin position="58"/>
        <end position="165"/>
    </location>
</feature>
<comment type="similarity">
    <text evidence="11">Belongs to the ThiI family.</text>
</comment>
<dbReference type="InterPro" id="IPR004114">
    <property type="entry name" value="THUMP_dom"/>
</dbReference>
<organism evidence="14 15">
    <name type="scientific">Candidatus Blochmannia ocreatus</name>
    <name type="common">nom. nud.</name>
    <dbReference type="NCBI Taxonomy" id="251538"/>
    <lineage>
        <taxon>Bacteria</taxon>
        <taxon>Pseudomonadati</taxon>
        <taxon>Pseudomonadota</taxon>
        <taxon>Gammaproteobacteria</taxon>
        <taxon>Enterobacterales</taxon>
        <taxon>Enterobacteriaceae</taxon>
        <taxon>ant endosymbionts</taxon>
        <taxon>Candidatus Blochmanniella</taxon>
    </lineage>
</organism>
<dbReference type="Gene3D" id="3.40.50.620">
    <property type="entry name" value="HUPs"/>
    <property type="match status" value="1"/>
</dbReference>
<dbReference type="Gene3D" id="3.40.250.10">
    <property type="entry name" value="Rhodanese-like domain"/>
    <property type="match status" value="1"/>
</dbReference>
<dbReference type="InterPro" id="IPR036873">
    <property type="entry name" value="Rhodanese-like_dom_sf"/>
</dbReference>
<feature type="binding site" evidence="11">
    <location>
        <begin position="183"/>
        <end position="184"/>
    </location>
    <ligand>
        <name>ATP</name>
        <dbReference type="ChEBI" id="CHEBI:30616"/>
    </ligand>
</feature>
<comment type="caution">
    <text evidence="11">Lacks conserved residue(s) required for the propagation of feature annotation.</text>
</comment>
<evidence type="ECO:0000259" key="12">
    <source>
        <dbReference type="PROSITE" id="PS50206"/>
    </source>
</evidence>
<dbReference type="RefSeq" id="WP_250223437.1">
    <property type="nucleotide sequence ID" value="NZ_CP097762.1"/>
</dbReference>
<dbReference type="InterPro" id="IPR050102">
    <property type="entry name" value="tRNA_sulfurtransferase_ThiI"/>
</dbReference>
<comment type="subcellular location">
    <subcellularLocation>
        <location evidence="1 11">Cytoplasm</location>
    </subcellularLocation>
</comment>
<dbReference type="GO" id="GO:0140741">
    <property type="term" value="F:tRNA-uracil-4 sulfurtransferase activity"/>
    <property type="evidence" value="ECO:0007669"/>
    <property type="project" value="UniProtKB-EC"/>
</dbReference>
<dbReference type="SUPFAM" id="SSF52821">
    <property type="entry name" value="Rhodanese/Cell cycle control phosphatase"/>
    <property type="match status" value="1"/>
</dbReference>
<dbReference type="SUPFAM" id="SSF52402">
    <property type="entry name" value="Adenine nucleotide alpha hydrolases-like"/>
    <property type="match status" value="1"/>
</dbReference>
<feature type="binding site" evidence="11">
    <location>
        <position position="296"/>
    </location>
    <ligand>
        <name>ATP</name>
        <dbReference type="ChEBI" id="CHEBI:30616"/>
    </ligand>
</feature>
<comment type="pathway">
    <text evidence="11">Cofactor biosynthesis; thiamine diphosphate biosynthesis.</text>
</comment>
<dbReference type="Gene3D" id="3.30.2130.30">
    <property type="match status" value="1"/>
</dbReference>
<accession>A0ABY4SWZ0</accession>
<evidence type="ECO:0000256" key="6">
    <source>
        <dbReference type="ARBA" id="ARBA00022840"/>
    </source>
</evidence>
<evidence type="ECO:0000256" key="10">
    <source>
        <dbReference type="ARBA" id="ARBA00023284"/>
    </source>
</evidence>